<dbReference type="EMBL" id="JAQQWN010000007">
    <property type="protein sequence ID" value="KAK8074490.1"/>
    <property type="molecule type" value="Genomic_DNA"/>
</dbReference>
<comment type="caution">
    <text evidence="2">The sequence shown here is derived from an EMBL/GenBank/DDBJ whole genome shotgun (WGS) entry which is preliminary data.</text>
</comment>
<accession>A0ABR1VT87</accession>
<feature type="region of interest" description="Disordered" evidence="1">
    <location>
        <begin position="234"/>
        <end position="266"/>
    </location>
</feature>
<evidence type="ECO:0000256" key="1">
    <source>
        <dbReference type="SAM" id="MobiDB-lite"/>
    </source>
</evidence>
<organism evidence="2 3">
    <name type="scientific">Apiospora hydei</name>
    <dbReference type="NCBI Taxonomy" id="1337664"/>
    <lineage>
        <taxon>Eukaryota</taxon>
        <taxon>Fungi</taxon>
        <taxon>Dikarya</taxon>
        <taxon>Ascomycota</taxon>
        <taxon>Pezizomycotina</taxon>
        <taxon>Sordariomycetes</taxon>
        <taxon>Xylariomycetidae</taxon>
        <taxon>Amphisphaeriales</taxon>
        <taxon>Apiosporaceae</taxon>
        <taxon>Apiospora</taxon>
    </lineage>
</organism>
<feature type="compositionally biased region" description="Low complexity" evidence="1">
    <location>
        <begin position="250"/>
        <end position="259"/>
    </location>
</feature>
<feature type="region of interest" description="Disordered" evidence="1">
    <location>
        <begin position="1"/>
        <end position="39"/>
    </location>
</feature>
<evidence type="ECO:0000313" key="3">
    <source>
        <dbReference type="Proteomes" id="UP001433268"/>
    </source>
</evidence>
<dbReference type="RefSeq" id="XP_066665430.1">
    <property type="nucleotide sequence ID" value="XM_066813468.1"/>
</dbReference>
<sequence>MWPRNQRPKGDDSRPANGKPTGSEASGDIHRPVDPWPVGFDEQDALEAQRLRRANFDHPELKAFLSAPEPGNEVQDYTFAAAQWAEDHVVLVVRRRAASGTRPDPLVQPATVEPERDVRVDDNVRIIHLHYQGQPQPGRPRVMQVSQVTLLKTAHLKHYAELVRLRTTPRALLIALFKVYPKRSSILLSDCAQFAIRFLNELARCTRFTSDHMSEAEFDAIIEALPQFIHVSEGSVGNSEQGSRETMVKSDQSQNQSQDLSRKLRR</sequence>
<name>A0ABR1VT87_9PEZI</name>
<dbReference type="GeneID" id="92046528"/>
<dbReference type="Proteomes" id="UP001433268">
    <property type="component" value="Unassembled WGS sequence"/>
</dbReference>
<evidence type="ECO:0000313" key="2">
    <source>
        <dbReference type="EMBL" id="KAK8074490.1"/>
    </source>
</evidence>
<reference evidence="2 3" key="1">
    <citation type="submission" date="2023-01" db="EMBL/GenBank/DDBJ databases">
        <title>Analysis of 21 Apiospora genomes using comparative genomics revels a genus with tremendous synthesis potential of carbohydrate active enzymes and secondary metabolites.</title>
        <authorList>
            <person name="Sorensen T."/>
        </authorList>
    </citation>
    <scope>NUCLEOTIDE SEQUENCE [LARGE SCALE GENOMIC DNA]</scope>
    <source>
        <strain evidence="2 3">CBS 114990</strain>
    </source>
</reference>
<gene>
    <name evidence="2" type="ORF">PG997_009153</name>
</gene>
<proteinExistence type="predicted"/>
<protein>
    <submittedName>
        <fullName evidence="2">Uncharacterized protein</fullName>
    </submittedName>
</protein>
<keyword evidence="3" id="KW-1185">Reference proteome</keyword>